<evidence type="ECO:0000313" key="1">
    <source>
        <dbReference type="EMBL" id="CAG8541894.1"/>
    </source>
</evidence>
<protein>
    <submittedName>
        <fullName evidence="1">14592_t:CDS:1</fullName>
    </submittedName>
</protein>
<keyword evidence="2" id="KW-1185">Reference proteome</keyword>
<name>A0ACA9LNU2_9GLOM</name>
<dbReference type="EMBL" id="CAJVPT010007457">
    <property type="protein sequence ID" value="CAG8541894.1"/>
    <property type="molecule type" value="Genomic_DNA"/>
</dbReference>
<feature type="non-terminal residue" evidence="1">
    <location>
        <position position="628"/>
    </location>
</feature>
<accession>A0ACA9LNU2</accession>
<organism evidence="1 2">
    <name type="scientific">Acaulospora colombiana</name>
    <dbReference type="NCBI Taxonomy" id="27376"/>
    <lineage>
        <taxon>Eukaryota</taxon>
        <taxon>Fungi</taxon>
        <taxon>Fungi incertae sedis</taxon>
        <taxon>Mucoromycota</taxon>
        <taxon>Glomeromycotina</taxon>
        <taxon>Glomeromycetes</taxon>
        <taxon>Diversisporales</taxon>
        <taxon>Acaulosporaceae</taxon>
        <taxon>Acaulospora</taxon>
    </lineage>
</organism>
<gene>
    <name evidence="1" type="ORF">ACOLOM_LOCUS4505</name>
</gene>
<comment type="caution">
    <text evidence="1">The sequence shown here is derived from an EMBL/GenBank/DDBJ whole genome shotgun (WGS) entry which is preliminary data.</text>
</comment>
<sequence>MPTPLFSQNGVDDVNTTMDSMPNVKLHKNKNLRRQLIFTSHDQKQQQHVYNGGDMMVVDNDNDNYNSSTNSRHSVNNHRHLVSLPRRKSSVLEISSLLCELPESSQEDGSFSGLDDASTTTSQLGDAESLGSPSSFHKNREDSSSTPATSPPLSPNVGNNRNSSNDSKDHNTSSISSVTPYETVRPVINCNSERQDVSRYGCEPSWKRVCQDNDHSARPVLPPIRSFTSLPDLRSESSSNDHGNLDSRKSSLEQFAAISEVYRSSSPSISHAEITSRLQQSAPPFHRSPPEPSGVSHLSSSPLTPVQPQQSLVRRSSFDLPQTRYAPYTPSSLNPFPNRLLSLDQRRHSDLSGLRNSGQAITDHPYNGGSSYPAYFDRDDSGRGYHSPNASAFPHQPRPYPHFYHGYPSPNSVSHSPAKRKRANPNQLKVLNEVFQQTFFPSTEQRIQLGKQLGMSPRTVQIWFQNKRQSWRSKTRATSSAPNKDDDNQGDGEMANGQPTSRRSSNFNLSEEEDKGQRSIPNSPLGTPPHHPHHHGDYFSHGAQVNGSGESVNPPPSATSGSNSYFAQQSSSTSSGDYYRSNNGHAMNSGAADVVSTTPSPLPPPSSMTTPLPPFGQSQSNNSQPSTV</sequence>
<dbReference type="Proteomes" id="UP000789525">
    <property type="component" value="Unassembled WGS sequence"/>
</dbReference>
<proteinExistence type="predicted"/>
<evidence type="ECO:0000313" key="2">
    <source>
        <dbReference type="Proteomes" id="UP000789525"/>
    </source>
</evidence>
<reference evidence="1" key="1">
    <citation type="submission" date="2021-06" db="EMBL/GenBank/DDBJ databases">
        <authorList>
            <person name="Kallberg Y."/>
            <person name="Tangrot J."/>
            <person name="Rosling A."/>
        </authorList>
    </citation>
    <scope>NUCLEOTIDE SEQUENCE</scope>
    <source>
        <strain evidence="1">CL356</strain>
    </source>
</reference>